<evidence type="ECO:0000256" key="3">
    <source>
        <dbReference type="ARBA" id="ARBA00022692"/>
    </source>
</evidence>
<evidence type="ECO:0000256" key="4">
    <source>
        <dbReference type="ARBA" id="ARBA00022989"/>
    </source>
</evidence>
<evidence type="ECO:0000256" key="2">
    <source>
        <dbReference type="ARBA" id="ARBA00022475"/>
    </source>
</evidence>
<accession>A0ABP6ZBW8</accession>
<proteinExistence type="predicted"/>
<keyword evidence="8" id="KW-1185">Reference proteome</keyword>
<feature type="transmembrane region" description="Helical" evidence="6">
    <location>
        <begin position="143"/>
        <end position="172"/>
    </location>
</feature>
<evidence type="ECO:0000256" key="5">
    <source>
        <dbReference type="ARBA" id="ARBA00023136"/>
    </source>
</evidence>
<keyword evidence="5 6" id="KW-0472">Membrane</keyword>
<keyword evidence="3 6" id="KW-0812">Transmembrane</keyword>
<dbReference type="InterPro" id="IPR017039">
    <property type="entry name" value="Virul_fac_BrkB"/>
</dbReference>
<evidence type="ECO:0000313" key="7">
    <source>
        <dbReference type="EMBL" id="GAA3604834.1"/>
    </source>
</evidence>
<dbReference type="Pfam" id="PF03631">
    <property type="entry name" value="Virul_fac_BrkB"/>
    <property type="match status" value="1"/>
</dbReference>
<feature type="transmembrane region" description="Helical" evidence="6">
    <location>
        <begin position="32"/>
        <end position="59"/>
    </location>
</feature>
<evidence type="ECO:0000313" key="8">
    <source>
        <dbReference type="Proteomes" id="UP001501490"/>
    </source>
</evidence>
<reference evidence="8" key="1">
    <citation type="journal article" date="2019" name="Int. J. Syst. Evol. Microbiol.">
        <title>The Global Catalogue of Microorganisms (GCM) 10K type strain sequencing project: providing services to taxonomists for standard genome sequencing and annotation.</title>
        <authorList>
            <consortium name="The Broad Institute Genomics Platform"/>
            <consortium name="The Broad Institute Genome Sequencing Center for Infectious Disease"/>
            <person name="Wu L."/>
            <person name="Ma J."/>
        </authorList>
    </citation>
    <scope>NUCLEOTIDE SEQUENCE [LARGE SCALE GENOMIC DNA]</scope>
    <source>
        <strain evidence="8">JCM 16929</strain>
    </source>
</reference>
<dbReference type="PANTHER" id="PTHR30213:SF1">
    <property type="entry name" value="INNER MEMBRANE PROTEIN YHJD"/>
    <property type="match status" value="1"/>
</dbReference>
<keyword evidence="4 6" id="KW-1133">Transmembrane helix</keyword>
<protein>
    <submittedName>
        <fullName evidence="7">Inner membrane protein YhjD</fullName>
    </submittedName>
</protein>
<feature type="transmembrane region" description="Helical" evidence="6">
    <location>
        <begin position="258"/>
        <end position="285"/>
    </location>
</feature>
<dbReference type="EMBL" id="BAABAB010000003">
    <property type="protein sequence ID" value="GAA3604834.1"/>
    <property type="molecule type" value="Genomic_DNA"/>
</dbReference>
<comment type="caution">
    <text evidence="7">The sequence shown here is derived from an EMBL/GenBank/DDBJ whole genome shotgun (WGS) entry which is preliminary data.</text>
</comment>
<feature type="transmembrane region" description="Helical" evidence="6">
    <location>
        <begin position="192"/>
        <end position="217"/>
    </location>
</feature>
<dbReference type="PANTHER" id="PTHR30213">
    <property type="entry name" value="INNER MEMBRANE PROTEIN YHJD"/>
    <property type="match status" value="1"/>
</dbReference>
<sequence>MKEWLIRLRSRPQIAHLERTIKRFGERLGSQFAAAITYFSVLAMVPVLMFAFSILGFFLTEVRPDLIGQVVSQASNALGGVDASTRQSLVGVIENALRNYTAVGIVGLLTAAYSGAGWIGNVKKAVRAQWKTDFDDAEPKVNVAKLFAVNLGTLVVILILIAITFALAGVSAGLAGLILRALGLADVGWLGWLVRIAPVVVSIGTGWLLFMFLYWALPSNKMPWRVVRRGALIGSIGLAVLQYLTGFLIGIFTSNKAAVIFGPVIAIMLFFNLFATLILLVAAWIATAEVSEVKPAEDLTSRLRAMTQEASGTVEEQPEVPKVAQPVAVRSVRIGMGMGYVTGAATGVGIGAAIASVAGWWQRRRG</sequence>
<feature type="transmembrane region" description="Helical" evidence="6">
    <location>
        <begin position="229"/>
        <end position="252"/>
    </location>
</feature>
<name>A0ABP6ZBW8_9ACTN</name>
<gene>
    <name evidence="7" type="primary">yhjD</name>
    <name evidence="7" type="ORF">GCM10022236_03370</name>
</gene>
<keyword evidence="2" id="KW-1003">Cell membrane</keyword>
<comment type="subcellular location">
    <subcellularLocation>
        <location evidence="1">Cell membrane</location>
        <topology evidence="1">Multi-pass membrane protein</topology>
    </subcellularLocation>
</comment>
<dbReference type="Proteomes" id="UP001501490">
    <property type="component" value="Unassembled WGS sequence"/>
</dbReference>
<evidence type="ECO:0000256" key="6">
    <source>
        <dbReference type="SAM" id="Phobius"/>
    </source>
</evidence>
<feature type="transmembrane region" description="Helical" evidence="6">
    <location>
        <begin position="340"/>
        <end position="361"/>
    </location>
</feature>
<feature type="transmembrane region" description="Helical" evidence="6">
    <location>
        <begin position="100"/>
        <end position="122"/>
    </location>
</feature>
<dbReference type="RefSeq" id="WP_344801330.1">
    <property type="nucleotide sequence ID" value="NZ_BAABAB010000003.1"/>
</dbReference>
<organism evidence="7 8">
    <name type="scientific">Microlunatus ginsengisoli</name>
    <dbReference type="NCBI Taxonomy" id="363863"/>
    <lineage>
        <taxon>Bacteria</taxon>
        <taxon>Bacillati</taxon>
        <taxon>Actinomycetota</taxon>
        <taxon>Actinomycetes</taxon>
        <taxon>Propionibacteriales</taxon>
        <taxon>Propionibacteriaceae</taxon>
        <taxon>Microlunatus</taxon>
    </lineage>
</organism>
<evidence type="ECO:0000256" key="1">
    <source>
        <dbReference type="ARBA" id="ARBA00004651"/>
    </source>
</evidence>